<dbReference type="PANTHER" id="PTHR21717">
    <property type="entry name" value="TELOMERIC REPEAT BINDING PROTEIN"/>
    <property type="match status" value="1"/>
</dbReference>
<evidence type="ECO:0000256" key="2">
    <source>
        <dbReference type="ARBA" id="ARBA00023125"/>
    </source>
</evidence>
<feature type="compositionally biased region" description="Polar residues" evidence="4">
    <location>
        <begin position="339"/>
        <end position="359"/>
    </location>
</feature>
<evidence type="ECO:0000259" key="5">
    <source>
        <dbReference type="PROSITE" id="PS50053"/>
    </source>
</evidence>
<evidence type="ECO:0000259" key="6">
    <source>
        <dbReference type="PROSITE" id="PS50090"/>
    </source>
</evidence>
<dbReference type="PROSITE" id="PS50053">
    <property type="entry name" value="UBIQUITIN_2"/>
    <property type="match status" value="1"/>
</dbReference>
<dbReference type="Gene3D" id="1.10.246.220">
    <property type="match status" value="1"/>
</dbReference>
<name>A0AAV3NMI9_LITER</name>
<dbReference type="Pfam" id="PF23603">
    <property type="entry name" value="Ubiquitin_TPR1"/>
    <property type="match status" value="1"/>
</dbReference>
<accession>A0AAV3NMI9</accession>
<evidence type="ECO:0000313" key="8">
    <source>
        <dbReference type="EMBL" id="GAA0140530.1"/>
    </source>
</evidence>
<dbReference type="InterPro" id="IPR001005">
    <property type="entry name" value="SANT/Myb"/>
</dbReference>
<dbReference type="InterPro" id="IPR000626">
    <property type="entry name" value="Ubiquitin-like_dom"/>
</dbReference>
<feature type="domain" description="HTH myb-type" evidence="7">
    <location>
        <begin position="555"/>
        <end position="614"/>
    </location>
</feature>
<dbReference type="InterPro" id="IPR031105">
    <property type="entry name" value="TRP_plant"/>
</dbReference>
<dbReference type="InterPro" id="IPR029071">
    <property type="entry name" value="Ubiquitin-like_domsf"/>
</dbReference>
<evidence type="ECO:0000256" key="3">
    <source>
        <dbReference type="ARBA" id="ARBA00023242"/>
    </source>
</evidence>
<dbReference type="EMBL" id="BAABME010000191">
    <property type="protein sequence ID" value="GAA0140530.1"/>
    <property type="molecule type" value="Genomic_DNA"/>
</dbReference>
<dbReference type="PROSITE" id="PS50090">
    <property type="entry name" value="MYB_LIKE"/>
    <property type="match status" value="1"/>
</dbReference>
<feature type="domain" description="Ubiquitin-like" evidence="5">
    <location>
        <begin position="366"/>
        <end position="434"/>
    </location>
</feature>
<evidence type="ECO:0000256" key="4">
    <source>
        <dbReference type="SAM" id="MobiDB-lite"/>
    </source>
</evidence>
<comment type="subcellular location">
    <subcellularLocation>
        <location evidence="1">Nucleus</location>
    </subcellularLocation>
</comment>
<dbReference type="SUPFAM" id="SSF46689">
    <property type="entry name" value="Homeodomain-like"/>
    <property type="match status" value="1"/>
</dbReference>
<keyword evidence="2" id="KW-0238">DNA-binding</keyword>
<dbReference type="InterPro" id="IPR017930">
    <property type="entry name" value="Myb_dom"/>
</dbReference>
<feature type="region of interest" description="Disordered" evidence="4">
    <location>
        <begin position="326"/>
        <end position="363"/>
    </location>
</feature>
<evidence type="ECO:0000259" key="7">
    <source>
        <dbReference type="PROSITE" id="PS51294"/>
    </source>
</evidence>
<protein>
    <submittedName>
        <fullName evidence="8">Uncharacterized protein</fullName>
    </submittedName>
</protein>
<dbReference type="AlphaFoldDB" id="A0AAV3NMI9"/>
<dbReference type="InterPro" id="IPR009057">
    <property type="entry name" value="Homeodomain-like_sf"/>
</dbReference>
<keyword evidence="3" id="KW-0539">Nucleus</keyword>
<dbReference type="SMART" id="SM00717">
    <property type="entry name" value="SANT"/>
    <property type="match status" value="1"/>
</dbReference>
<dbReference type="PROSITE" id="PS51294">
    <property type="entry name" value="HTH_MYB"/>
    <property type="match status" value="1"/>
</dbReference>
<comment type="caution">
    <text evidence="8">The sequence shown here is derived from an EMBL/GenBank/DDBJ whole genome shotgun (WGS) entry which is preliminary data.</text>
</comment>
<reference evidence="8 9" key="1">
    <citation type="submission" date="2024-01" db="EMBL/GenBank/DDBJ databases">
        <title>The complete chloroplast genome sequence of Lithospermum erythrorhizon: insights into the phylogenetic relationship among Boraginaceae species and the maternal lineages of purple gromwells.</title>
        <authorList>
            <person name="Okada T."/>
            <person name="Watanabe K."/>
        </authorList>
    </citation>
    <scope>NUCLEOTIDE SEQUENCE [LARGE SCALE GENOMIC DNA]</scope>
</reference>
<proteinExistence type="predicted"/>
<dbReference type="GO" id="GO:0042162">
    <property type="term" value="F:telomeric DNA binding"/>
    <property type="evidence" value="ECO:0007669"/>
    <property type="project" value="UniProtKB-ARBA"/>
</dbReference>
<keyword evidence="9" id="KW-1185">Reference proteome</keyword>
<gene>
    <name evidence="8" type="ORF">LIER_01857</name>
</gene>
<evidence type="ECO:0000313" key="9">
    <source>
        <dbReference type="Proteomes" id="UP001454036"/>
    </source>
</evidence>
<dbReference type="PANTHER" id="PTHR21717:SF70">
    <property type="entry name" value="TELOMERE REPEAT-BINDING PROTEIN 2-RELATED"/>
    <property type="match status" value="1"/>
</dbReference>
<dbReference type="InterPro" id="IPR057625">
    <property type="entry name" value="TPR1-6-like_ubiquitin"/>
</dbReference>
<evidence type="ECO:0000256" key="1">
    <source>
        <dbReference type="ARBA" id="ARBA00004123"/>
    </source>
</evidence>
<dbReference type="SUPFAM" id="SSF54236">
    <property type="entry name" value="Ubiquitin-like"/>
    <property type="match status" value="1"/>
</dbReference>
<dbReference type="GO" id="GO:0005634">
    <property type="term" value="C:nucleus"/>
    <property type="evidence" value="ECO:0007669"/>
    <property type="project" value="UniProtKB-SubCell"/>
</dbReference>
<dbReference type="CDD" id="cd11660">
    <property type="entry name" value="SANT_TRF"/>
    <property type="match status" value="1"/>
</dbReference>
<feature type="domain" description="Myb-like" evidence="6">
    <location>
        <begin position="555"/>
        <end position="610"/>
    </location>
</feature>
<organism evidence="8 9">
    <name type="scientific">Lithospermum erythrorhizon</name>
    <name type="common">Purple gromwell</name>
    <name type="synonym">Lithospermum officinale var. erythrorhizon</name>
    <dbReference type="NCBI Taxonomy" id="34254"/>
    <lineage>
        <taxon>Eukaryota</taxon>
        <taxon>Viridiplantae</taxon>
        <taxon>Streptophyta</taxon>
        <taxon>Embryophyta</taxon>
        <taxon>Tracheophyta</taxon>
        <taxon>Spermatophyta</taxon>
        <taxon>Magnoliopsida</taxon>
        <taxon>eudicotyledons</taxon>
        <taxon>Gunneridae</taxon>
        <taxon>Pentapetalae</taxon>
        <taxon>asterids</taxon>
        <taxon>lamiids</taxon>
        <taxon>Boraginales</taxon>
        <taxon>Boraginaceae</taxon>
        <taxon>Boraginoideae</taxon>
        <taxon>Lithospermeae</taxon>
        <taxon>Lithospermum</taxon>
    </lineage>
</organism>
<dbReference type="Proteomes" id="UP001454036">
    <property type="component" value="Unassembled WGS sequence"/>
</dbReference>
<sequence length="681" mass="76166">MVLHKRLHYGFNGYLVPHTPRAARTPRKRSIPKRKTDENQLRAFDLLATIAGNLMLEGNKKHSASLTDSIKKEEHNIDKPLNAALSFFGSDVNRFPDLNNCAKEHPHAQGDAGSRPASVITTSDCSVKIGSPEQIVSDRNKFLLGTSTRIAGNKLSVAKVSPSCKLDCENKTHIENEPVDKGKMSVRNLANMCNSNGLVKFLSNKDHISCGSFSVKREGVKLDTRDDDENSCCTQPNTVNKAFRPCNEDRITNSVSSHCWKVNPDMKDGHRHFDADMDRRHFSQDNKNSFKGQRPLSDYPIKKRKLYDYYSLNNLSGGTNGKDCGSTPKGYWGDDPASLETSTGVTGPSASSAVEQASPRSRDSHVKLQIKSFRVPELFIEIPETATVASLKRTVMEAVTKILGDGLRVGVLLQGKKIRDDNRTLLQSGISDNNKQDSLGFMLEPNHFPAPVSVYSEGHPFLRFCESPKPSARYVDADNLVHYSLQHKAAVKSTDVPESNITNFMESEHDSAPSPPDVSEVKSAADSRALVPVPPENVEPLNMVPMRKPKRSVFAQRRIRRPFTVCEVETLVQAVENLGTGRWRDVKMRAFDNANHRTYVDLKDKWKTLVHTARISPRQRRGYPVPQELLDRVLLAHAYWSQQQAKQQLKQRSRSSPSPLKVKFVETPQTHFLMNGDLVVV</sequence>